<organism evidence="3 4">
    <name type="scientific">Desulfotignum phosphitoxidans DSM 13687</name>
    <dbReference type="NCBI Taxonomy" id="1286635"/>
    <lineage>
        <taxon>Bacteria</taxon>
        <taxon>Pseudomonadati</taxon>
        <taxon>Thermodesulfobacteriota</taxon>
        <taxon>Desulfobacteria</taxon>
        <taxon>Desulfobacterales</taxon>
        <taxon>Desulfobacteraceae</taxon>
        <taxon>Desulfotignum</taxon>
    </lineage>
</organism>
<keyword evidence="2" id="KW-1133">Transmembrane helix</keyword>
<reference evidence="3 4" key="1">
    <citation type="journal article" date="2013" name="Genome Announc.">
        <title>Draft Genome Sequence of Desulfotignum phosphitoxidans DSM 13687 Strain FiPS-3.</title>
        <authorList>
            <person name="Poehlein A."/>
            <person name="Daniel R."/>
            <person name="Simeonova D.D."/>
        </authorList>
    </citation>
    <scope>NUCLEOTIDE SEQUENCE [LARGE SCALE GENOMIC DNA]</scope>
    <source>
        <strain evidence="3 4">DSM 13687</strain>
    </source>
</reference>
<gene>
    <name evidence="3" type="ORF">Dpo_5c02390</name>
</gene>
<accession>S0FW80</accession>
<dbReference type="EMBL" id="APJX01000005">
    <property type="protein sequence ID" value="EMS79313.1"/>
    <property type="molecule type" value="Genomic_DNA"/>
</dbReference>
<dbReference type="AlphaFoldDB" id="S0FW80"/>
<feature type="transmembrane region" description="Helical" evidence="2">
    <location>
        <begin position="43"/>
        <end position="63"/>
    </location>
</feature>
<evidence type="ECO:0000313" key="3">
    <source>
        <dbReference type="EMBL" id="EMS79313.1"/>
    </source>
</evidence>
<keyword evidence="2" id="KW-0812">Transmembrane</keyword>
<dbReference type="RefSeq" id="WP_006966434.1">
    <property type="nucleotide sequence ID" value="NZ_APJX01000005.1"/>
</dbReference>
<feature type="compositionally biased region" description="Basic and acidic residues" evidence="1">
    <location>
        <begin position="1"/>
        <end position="10"/>
    </location>
</feature>
<evidence type="ECO:0000313" key="4">
    <source>
        <dbReference type="Proteomes" id="UP000014216"/>
    </source>
</evidence>
<keyword evidence="4" id="KW-1185">Reference proteome</keyword>
<feature type="region of interest" description="Disordered" evidence="1">
    <location>
        <begin position="276"/>
        <end position="298"/>
    </location>
</feature>
<dbReference type="Proteomes" id="UP000014216">
    <property type="component" value="Unassembled WGS sequence"/>
</dbReference>
<dbReference type="OrthoDB" id="5418370at2"/>
<evidence type="ECO:0000256" key="2">
    <source>
        <dbReference type="SAM" id="Phobius"/>
    </source>
</evidence>
<protein>
    <submittedName>
        <fullName evidence="3">Uncharacterized protein</fullName>
    </submittedName>
</protein>
<evidence type="ECO:0000256" key="1">
    <source>
        <dbReference type="SAM" id="MobiDB-lite"/>
    </source>
</evidence>
<feature type="region of interest" description="Disordered" evidence="1">
    <location>
        <begin position="1"/>
        <end position="25"/>
    </location>
</feature>
<sequence>MSLKDYRTDASDLPQEDPDTLPSPALYQKDRNALKIDKLSTRVTIITIILPILIGAVLFFIYLDMKDQVLDVDTAKNNRVEQLSRQMEEKMNALDIRIAKNRFDLEEKLPLMEQKTDSLEQQLGKLAASKADVSALDAESAKLGDQLARQDRRIQNNADQDQANLAELERINSSLRSAMDENQAQFEKKVRTLKQEMTSFQALKQEVASLQTQRQGLISLQEQLDDKRLDLEQLRKQVSLLEKQHKELENQFMTRKEVDRRLTELQNNVNQTLKNLENRIKSPPLQIPDSISEETLTQ</sequence>
<comment type="caution">
    <text evidence="3">The sequence shown here is derived from an EMBL/GenBank/DDBJ whole genome shotgun (WGS) entry which is preliminary data.</text>
</comment>
<keyword evidence="2" id="KW-0472">Membrane</keyword>
<name>S0FW80_9BACT</name>
<proteinExistence type="predicted"/>